<dbReference type="GO" id="GO:0005829">
    <property type="term" value="C:cytosol"/>
    <property type="evidence" value="ECO:0007669"/>
    <property type="project" value="TreeGrafter"/>
</dbReference>
<keyword evidence="8 9" id="KW-0067">ATP-binding</keyword>
<organism evidence="13 14">
    <name type="scientific">Zestosphaera tikiterensis</name>
    <dbReference type="NCBI Taxonomy" id="1973259"/>
    <lineage>
        <taxon>Archaea</taxon>
        <taxon>Thermoproteota</taxon>
        <taxon>Thermoprotei</taxon>
        <taxon>Desulfurococcales</taxon>
        <taxon>Desulfurococcaceae</taxon>
        <taxon>Zestosphaera</taxon>
    </lineage>
</organism>
<name>A0A2R7Y7Y5_9CREN</name>
<feature type="binding site" evidence="9">
    <location>
        <position position="40"/>
    </location>
    <ligand>
        <name>substrate</name>
    </ligand>
</feature>
<dbReference type="PRINTS" id="PR00477">
    <property type="entry name" value="PHGLYCKINASE"/>
</dbReference>
<evidence type="ECO:0000256" key="1">
    <source>
        <dbReference type="ARBA" id="ARBA00000642"/>
    </source>
</evidence>
<dbReference type="InterPro" id="IPR036043">
    <property type="entry name" value="Phosphoglycerate_kinase_sf"/>
</dbReference>
<keyword evidence="6 9" id="KW-0547">Nucleotide-binding</keyword>
<evidence type="ECO:0000256" key="2">
    <source>
        <dbReference type="ARBA" id="ARBA00008982"/>
    </source>
</evidence>
<dbReference type="PANTHER" id="PTHR11406">
    <property type="entry name" value="PHOSPHOGLYCERATE KINASE"/>
    <property type="match status" value="1"/>
</dbReference>
<dbReference type="PROSITE" id="PS00111">
    <property type="entry name" value="PGLYCERATE_KINASE"/>
    <property type="match status" value="1"/>
</dbReference>
<evidence type="ECO:0000256" key="10">
    <source>
        <dbReference type="PIRSR" id="PIRSR000724-1"/>
    </source>
</evidence>
<dbReference type="AlphaFoldDB" id="A0A2R7Y7Y5"/>
<feature type="binding site" evidence="9 10">
    <location>
        <begin position="24"/>
        <end position="26"/>
    </location>
    <ligand>
        <name>substrate</name>
    </ligand>
</feature>
<comment type="catalytic activity">
    <reaction evidence="1 9 12">
        <text>(2R)-3-phosphoglycerate + ATP = (2R)-3-phospho-glyceroyl phosphate + ADP</text>
        <dbReference type="Rhea" id="RHEA:14801"/>
        <dbReference type="ChEBI" id="CHEBI:30616"/>
        <dbReference type="ChEBI" id="CHEBI:57604"/>
        <dbReference type="ChEBI" id="CHEBI:58272"/>
        <dbReference type="ChEBI" id="CHEBI:456216"/>
        <dbReference type="EC" id="2.7.2.3"/>
    </reaction>
</comment>
<reference evidence="13 14" key="1">
    <citation type="journal article" date="2018" name="Syst. Appl. Microbiol.">
        <title>A new symbiotic nanoarchaeote (Candidatus Nanoclepta minutus) and its host (Zestosphaera tikiterensis gen. nov., sp. nov.) from a New Zealand hot spring.</title>
        <authorList>
            <person name="St John E."/>
            <person name="Liu Y."/>
            <person name="Podar M."/>
            <person name="Stott M.B."/>
            <person name="Meneghin J."/>
            <person name="Chen Z."/>
            <person name="Lagutin K."/>
            <person name="Mitchell K."/>
            <person name="Reysenbach A.L."/>
        </authorList>
    </citation>
    <scope>NUCLEOTIDE SEQUENCE [LARGE SCALE GENOMIC DNA]</scope>
    <source>
        <strain evidence="13">NZ3</strain>
    </source>
</reference>
<dbReference type="InterPro" id="IPR015824">
    <property type="entry name" value="Phosphoglycerate_kinase_N"/>
</dbReference>
<evidence type="ECO:0000256" key="12">
    <source>
        <dbReference type="RuleBase" id="RU000532"/>
    </source>
</evidence>
<dbReference type="Gene3D" id="3.40.50.1260">
    <property type="entry name" value="Phosphoglycerate kinase, N-terminal domain"/>
    <property type="match status" value="2"/>
</dbReference>
<dbReference type="InterPro" id="IPR001576">
    <property type="entry name" value="Phosphoglycerate_kinase"/>
</dbReference>
<keyword evidence="9" id="KW-0324">Glycolysis</keyword>
<dbReference type="InterPro" id="IPR015911">
    <property type="entry name" value="Phosphoglycerate_kinase_CS"/>
</dbReference>
<dbReference type="SUPFAM" id="SSF53748">
    <property type="entry name" value="Phosphoglycerate kinase"/>
    <property type="match status" value="1"/>
</dbReference>
<comment type="caution">
    <text evidence="9">Lacks conserved residue(s) required for the propagation of feature annotation.</text>
</comment>
<dbReference type="UniPathway" id="UPA00109">
    <property type="reaction ID" value="UER00185"/>
</dbReference>
<evidence type="ECO:0000256" key="11">
    <source>
        <dbReference type="PIRSR" id="PIRSR000724-2"/>
    </source>
</evidence>
<dbReference type="Pfam" id="PF00162">
    <property type="entry name" value="PGK"/>
    <property type="match status" value="1"/>
</dbReference>
<dbReference type="EMBL" id="NBVN01000002">
    <property type="protein sequence ID" value="PUA33517.1"/>
    <property type="molecule type" value="Genomic_DNA"/>
</dbReference>
<dbReference type="GO" id="GO:0043531">
    <property type="term" value="F:ADP binding"/>
    <property type="evidence" value="ECO:0007669"/>
    <property type="project" value="TreeGrafter"/>
</dbReference>
<feature type="binding site" evidence="9">
    <location>
        <position position="120"/>
    </location>
    <ligand>
        <name>substrate</name>
    </ligand>
</feature>
<keyword evidence="9" id="KW-0963">Cytoplasm</keyword>
<sequence>MSRVKFRTLDDVDLSNKKVLVRVDFNSPIDSTGKILDDSRIKAHAVTLKKLVDMKAAVVVVTHQGRPGDPDFTTLEEHASKLSNILGINVKFVNDVIGPTAINEIKNLRSGEVLMLDNLRLVSEELLEAEPETQAKTHLVRKLSPHFNFFIFDAFATAHRSQPSIVGFPVVLPSLIGELMKVELEALEKSLNSNEPPRLYVLGGAKVRDTLKIIEYLTKRRVAERILTSGLVGLTFHVAKGGRAGKKLLKFLEEKGLTTLIPTARKLILAGAPIDTPYDVKVLKEDGSVAEEPINVADGIPVDIGSYTILMYSELIKDASVVVMRGPAGYVEDPRFRTGTEELLKAALSSSAFVVIGGGHLGAFVKEPLRKNVHISTGGGALLIAMSGEPLPALTALEISTKKFFGGEL</sequence>
<evidence type="ECO:0000313" key="14">
    <source>
        <dbReference type="Proteomes" id="UP000244093"/>
    </source>
</evidence>
<dbReference type="EC" id="2.7.2.3" evidence="3 9"/>
<evidence type="ECO:0000256" key="7">
    <source>
        <dbReference type="ARBA" id="ARBA00022777"/>
    </source>
</evidence>
<evidence type="ECO:0000256" key="6">
    <source>
        <dbReference type="ARBA" id="ARBA00022741"/>
    </source>
</evidence>
<proteinExistence type="inferred from homology"/>
<feature type="binding site" evidence="10">
    <location>
        <position position="120"/>
    </location>
    <ligand>
        <name>(2R)-3-phosphoglycerate</name>
        <dbReference type="ChEBI" id="CHEBI:58272"/>
    </ligand>
</feature>
<gene>
    <name evidence="9" type="primary">pgk</name>
    <name evidence="13" type="ORF">B7O98_03615</name>
</gene>
<feature type="binding site" evidence="9">
    <location>
        <begin position="358"/>
        <end position="361"/>
    </location>
    <ligand>
        <name>ATP</name>
        <dbReference type="ChEBI" id="CHEBI:30616"/>
    </ligand>
</feature>
<evidence type="ECO:0000256" key="8">
    <source>
        <dbReference type="ARBA" id="ARBA00022840"/>
    </source>
</evidence>
<accession>A0A2R7Y7Y5</accession>
<evidence type="ECO:0000256" key="3">
    <source>
        <dbReference type="ARBA" id="ARBA00013061"/>
    </source>
</evidence>
<keyword evidence="5 9" id="KW-0808">Transferase</keyword>
<dbReference type="GO" id="GO:0006096">
    <property type="term" value="P:glycolytic process"/>
    <property type="evidence" value="ECO:0007669"/>
    <property type="project" value="UniProtKB-UniRule"/>
</dbReference>
<feature type="binding site" evidence="10">
    <location>
        <position position="40"/>
    </location>
    <ligand>
        <name>(2R)-3-phosphoglycerate</name>
        <dbReference type="ChEBI" id="CHEBI:58272"/>
    </ligand>
</feature>
<keyword evidence="7 9" id="KW-0418">Kinase</keyword>
<evidence type="ECO:0000313" key="13">
    <source>
        <dbReference type="EMBL" id="PUA33517.1"/>
    </source>
</evidence>
<comment type="subunit">
    <text evidence="9">Monomer.</text>
</comment>
<evidence type="ECO:0000256" key="4">
    <source>
        <dbReference type="ARBA" id="ARBA00016471"/>
    </source>
</evidence>
<dbReference type="HAMAP" id="MF_00145">
    <property type="entry name" value="Phosphoglyc_kinase"/>
    <property type="match status" value="1"/>
</dbReference>
<dbReference type="GO" id="GO:0006094">
    <property type="term" value="P:gluconeogenesis"/>
    <property type="evidence" value="ECO:0007669"/>
    <property type="project" value="TreeGrafter"/>
</dbReference>
<feature type="binding site" evidence="10">
    <location>
        <position position="160"/>
    </location>
    <ligand>
        <name>(2R)-3-phosphoglycerate</name>
        <dbReference type="ChEBI" id="CHEBI:58272"/>
    </ligand>
</feature>
<feature type="binding site" evidence="9 10">
    <location>
        <begin position="63"/>
        <end position="66"/>
    </location>
    <ligand>
        <name>substrate</name>
    </ligand>
</feature>
<comment type="similarity">
    <text evidence="2 9 12">Belongs to the phosphoglycerate kinase family.</text>
</comment>
<dbReference type="GO" id="GO:0005524">
    <property type="term" value="F:ATP binding"/>
    <property type="evidence" value="ECO:0007669"/>
    <property type="project" value="UniProtKB-KW"/>
</dbReference>
<protein>
    <recommendedName>
        <fullName evidence="4 9">Phosphoglycerate kinase</fullName>
        <ecNumber evidence="3 9">2.7.2.3</ecNumber>
    </recommendedName>
</protein>
<comment type="caution">
    <text evidence="13">The sequence shown here is derived from an EMBL/GenBank/DDBJ whole genome shotgun (WGS) entry which is preliminary data.</text>
</comment>
<dbReference type="GO" id="GO:0004618">
    <property type="term" value="F:phosphoglycerate kinase activity"/>
    <property type="evidence" value="ECO:0007669"/>
    <property type="project" value="UniProtKB-UniRule"/>
</dbReference>
<dbReference type="PIRSF" id="PIRSF000724">
    <property type="entry name" value="Pgk"/>
    <property type="match status" value="1"/>
</dbReference>
<evidence type="ECO:0000256" key="5">
    <source>
        <dbReference type="ARBA" id="ARBA00022679"/>
    </source>
</evidence>
<dbReference type="PANTHER" id="PTHR11406:SF23">
    <property type="entry name" value="PHOSPHOGLYCERATE KINASE 1, CHLOROPLASTIC-RELATED"/>
    <property type="match status" value="1"/>
</dbReference>
<evidence type="ECO:0000256" key="9">
    <source>
        <dbReference type="HAMAP-Rule" id="MF_00145"/>
    </source>
</evidence>
<dbReference type="FunFam" id="3.40.50.1260:FF:000006">
    <property type="entry name" value="Phosphoglycerate kinase"/>
    <property type="match status" value="1"/>
</dbReference>
<feature type="binding site" evidence="9 11">
    <location>
        <position position="332"/>
    </location>
    <ligand>
        <name>ATP</name>
        <dbReference type="ChEBI" id="CHEBI:30616"/>
    </ligand>
</feature>
<dbReference type="Proteomes" id="UP000244093">
    <property type="component" value="Unassembled WGS sequence"/>
</dbReference>
<feature type="binding site" evidence="9">
    <location>
        <position position="160"/>
    </location>
    <ligand>
        <name>substrate</name>
    </ligand>
</feature>
<comment type="pathway">
    <text evidence="9">Carbohydrate degradation; glycolysis; pyruvate from D-glyceraldehyde 3-phosphate: step 2/5.</text>
</comment>
<comment type="subcellular location">
    <subcellularLocation>
        <location evidence="9">Cytoplasm</location>
    </subcellularLocation>
</comment>